<dbReference type="Proteomes" id="UP000048908">
    <property type="component" value="Unassembled WGS sequence"/>
</dbReference>
<keyword evidence="4" id="KW-1185">Reference proteome</keyword>
<dbReference type="EC" id="1.2.1.62" evidence="3"/>
<evidence type="ECO:0000313" key="3">
    <source>
        <dbReference type="EMBL" id="CTQ34278.1"/>
    </source>
</evidence>
<dbReference type="AlphaFoldDB" id="A0A0M6XU39"/>
<gene>
    <name evidence="3" type="primary">tsaC1_2</name>
    <name evidence="3" type="ORF">JAN5088_03072</name>
</gene>
<dbReference type="PANTHER" id="PTHR43639">
    <property type="entry name" value="OXIDOREDUCTASE, SHORT-CHAIN DEHYDROGENASE/REDUCTASE FAMILY (AFU_ORTHOLOGUE AFUA_5G02870)"/>
    <property type="match status" value="1"/>
</dbReference>
<dbReference type="Pfam" id="PF13561">
    <property type="entry name" value="adh_short_C2"/>
    <property type="match status" value="1"/>
</dbReference>
<dbReference type="STRING" id="282197.SAMN04488517_10365"/>
<dbReference type="NCBIfam" id="NF005559">
    <property type="entry name" value="PRK07231.1"/>
    <property type="match status" value="1"/>
</dbReference>
<comment type="similarity">
    <text evidence="1">Belongs to the short-chain dehydrogenases/reductases (SDR) family.</text>
</comment>
<dbReference type="PANTHER" id="PTHR43639:SF1">
    <property type="entry name" value="SHORT-CHAIN DEHYDROGENASE_REDUCTASE FAMILY PROTEIN"/>
    <property type="match status" value="1"/>
</dbReference>
<dbReference type="EMBL" id="CXPG01000021">
    <property type="protein sequence ID" value="CTQ34278.1"/>
    <property type="molecule type" value="Genomic_DNA"/>
</dbReference>
<evidence type="ECO:0000313" key="4">
    <source>
        <dbReference type="Proteomes" id="UP000048908"/>
    </source>
</evidence>
<dbReference type="FunFam" id="3.40.50.720:FF:000084">
    <property type="entry name" value="Short-chain dehydrogenase reductase"/>
    <property type="match status" value="1"/>
</dbReference>
<dbReference type="InterPro" id="IPR036291">
    <property type="entry name" value="NAD(P)-bd_dom_sf"/>
</dbReference>
<reference evidence="3 4" key="1">
    <citation type="submission" date="2015-07" db="EMBL/GenBank/DDBJ databases">
        <authorList>
            <person name="Noorani M."/>
        </authorList>
    </citation>
    <scope>NUCLEOTIDE SEQUENCE [LARGE SCALE GENOMIC DNA]</scope>
    <source>
        <strain evidence="3 4">CECT 5088</strain>
    </source>
</reference>
<protein>
    <submittedName>
        <fullName evidence="3">4-formylbenzenesulfonate dehydrogenase TsaC1/TsaC2</fullName>
        <ecNumber evidence="3">1.2.1.62</ecNumber>
    </submittedName>
</protein>
<accession>A0A0M6XU39</accession>
<dbReference type="SUPFAM" id="SSF51735">
    <property type="entry name" value="NAD(P)-binding Rossmann-fold domains"/>
    <property type="match status" value="1"/>
</dbReference>
<proteinExistence type="inferred from homology"/>
<dbReference type="PRINTS" id="PR00080">
    <property type="entry name" value="SDRFAMILY"/>
</dbReference>
<dbReference type="OrthoDB" id="9797020at2"/>
<dbReference type="Gene3D" id="3.40.50.720">
    <property type="entry name" value="NAD(P)-binding Rossmann-like Domain"/>
    <property type="match status" value="1"/>
</dbReference>
<evidence type="ECO:0000256" key="1">
    <source>
        <dbReference type="ARBA" id="ARBA00006484"/>
    </source>
</evidence>
<dbReference type="InterPro" id="IPR002347">
    <property type="entry name" value="SDR_fam"/>
</dbReference>
<dbReference type="RefSeq" id="WP_055683651.1">
    <property type="nucleotide sequence ID" value="NZ_CANMUL010000002.1"/>
</dbReference>
<sequence length="246" mass="25867">MRLDGKTAIVTGGASGFGRGIAEKFTAEGARVLIADRNGDAAEEVSRAILGLFEQADVAKDGDWARLTARAMDEWGRIDILVNNAGITHLPQPMEDVTEEEFDRILAVNAKSVFLSARHVVPAMKAAGSGAILNVASTAGVSPRPRLSWYNASKGWMITATKAMAVELAPAGVRVNCLNPVAGDTPLLASFLGEDTPEMRAKFLSTIPIGRFSTPADMGNAACFLCSDEASMITGVGLEVDGGRCI</sequence>
<keyword evidence="2 3" id="KW-0560">Oxidoreductase</keyword>
<evidence type="ECO:0000256" key="2">
    <source>
        <dbReference type="ARBA" id="ARBA00023002"/>
    </source>
</evidence>
<organism evidence="3 4">
    <name type="scientific">Jannaschia rubra</name>
    <dbReference type="NCBI Taxonomy" id="282197"/>
    <lineage>
        <taxon>Bacteria</taxon>
        <taxon>Pseudomonadati</taxon>
        <taxon>Pseudomonadota</taxon>
        <taxon>Alphaproteobacteria</taxon>
        <taxon>Rhodobacterales</taxon>
        <taxon>Roseobacteraceae</taxon>
        <taxon>Jannaschia</taxon>
    </lineage>
</organism>
<dbReference type="PRINTS" id="PR00081">
    <property type="entry name" value="GDHRDH"/>
</dbReference>
<name>A0A0M6XU39_9RHOB</name>
<dbReference type="GO" id="GO:0018482">
    <property type="term" value="F:4-formylbenzenesulfonate dehydrogenase activity"/>
    <property type="evidence" value="ECO:0007669"/>
    <property type="project" value="UniProtKB-EC"/>
</dbReference>
<dbReference type="CDD" id="cd05345">
    <property type="entry name" value="BKR_3_SDR_c"/>
    <property type="match status" value="1"/>
</dbReference>